<evidence type="ECO:0000256" key="1">
    <source>
        <dbReference type="SAM" id="Phobius"/>
    </source>
</evidence>
<dbReference type="EMBL" id="CP002404">
    <property type="protein sequence ID" value="ADU23969.1"/>
    <property type="molecule type" value="Genomic_DNA"/>
</dbReference>
<proteinExistence type="predicted"/>
<keyword evidence="1" id="KW-0812">Transmembrane</keyword>
<dbReference type="RefSeq" id="WP_013483518.1">
    <property type="nucleotide sequence ID" value="NC_014824.1"/>
</dbReference>
<keyword evidence="1" id="KW-1133">Transmembrane helix</keyword>
<keyword evidence="1" id="KW-0472">Membrane</keyword>
<dbReference type="KEGG" id="ral:Rumal_3527"/>
<sequence>MSYEGNRVSYADRTIKRITKMIVGAFILFTVLVGYHFQVSLMHELTFISNSLCGLLLLFDGIVGLIRKKALPVMMYQLVLPCILTVFCTVFFKFLGWFNFNFSDMFFFMHGINPMLVLAMFLFATKFELKDKKDRFRRIMIAPAMAMCYFLFDYIRFLITGNLIYGLVPAESLTLFKAAILGIVYYALISLMSYGLLALKLFVQSKIDNICKKENT</sequence>
<dbReference type="Proteomes" id="UP000006919">
    <property type="component" value="Plasmid pRUMAL01"/>
</dbReference>
<accession>E6UJX3</accession>
<reference evidence="3" key="1">
    <citation type="journal article" date="2011" name="J. Bacteriol.">
        <title>Complete genome of the cellulolytic ruminal bacterium Ruminococcus albus 7.</title>
        <authorList>
            <person name="Suen G."/>
            <person name="Stevenson D.M."/>
            <person name="Bruce D.C."/>
            <person name="Chertkov O."/>
            <person name="Copeland A."/>
            <person name="Cheng J.F."/>
            <person name="Detter C."/>
            <person name="Detter J.C."/>
            <person name="Goodwin L.A."/>
            <person name="Han C.S."/>
            <person name="Hauser L.J."/>
            <person name="Ivanova N.N."/>
            <person name="Kyrpides N.C."/>
            <person name="Land M.L."/>
            <person name="Lapidus A."/>
            <person name="Lucas S."/>
            <person name="Ovchinnikova G."/>
            <person name="Pitluck S."/>
            <person name="Tapia R."/>
            <person name="Woyke T."/>
            <person name="Boyum J."/>
            <person name="Mead D."/>
            <person name="Weimer P.J."/>
        </authorList>
    </citation>
    <scope>NUCLEOTIDE SEQUENCE [LARGE SCALE GENOMIC DNA]</scope>
    <source>
        <strain evidence="3">ATCC 27210 / DSM 20455 / JCM 14654 / NCDO 2250 / 7</strain>
        <plasmid evidence="3">pRUMAL01</plasmid>
    </source>
</reference>
<dbReference type="HOGENOM" id="CLU_1276834_0_0_9"/>
<organism evidence="2 3">
    <name type="scientific">Ruminococcus albus (strain ATCC 27210 / DSM 20455 / JCM 14654 / NCDO 2250 / 7)</name>
    <dbReference type="NCBI Taxonomy" id="697329"/>
    <lineage>
        <taxon>Bacteria</taxon>
        <taxon>Bacillati</taxon>
        <taxon>Bacillota</taxon>
        <taxon>Clostridia</taxon>
        <taxon>Eubacteriales</taxon>
        <taxon>Oscillospiraceae</taxon>
        <taxon>Ruminococcus</taxon>
    </lineage>
</organism>
<feature type="transmembrane region" description="Helical" evidence="1">
    <location>
        <begin position="139"/>
        <end position="159"/>
    </location>
</feature>
<keyword evidence="2" id="KW-0614">Plasmid</keyword>
<gene>
    <name evidence="2" type="ordered locus">Rumal_3527</name>
</gene>
<feature type="transmembrane region" description="Helical" evidence="1">
    <location>
        <begin position="179"/>
        <end position="203"/>
    </location>
</feature>
<evidence type="ECO:0000313" key="3">
    <source>
        <dbReference type="Proteomes" id="UP000006919"/>
    </source>
</evidence>
<feature type="transmembrane region" description="Helical" evidence="1">
    <location>
        <begin position="78"/>
        <end position="100"/>
    </location>
</feature>
<dbReference type="AlphaFoldDB" id="E6UJX3"/>
<feature type="transmembrane region" description="Helical" evidence="1">
    <location>
        <begin position="21"/>
        <end position="39"/>
    </location>
</feature>
<feature type="transmembrane region" description="Helical" evidence="1">
    <location>
        <begin position="106"/>
        <end position="127"/>
    </location>
</feature>
<feature type="transmembrane region" description="Helical" evidence="1">
    <location>
        <begin position="45"/>
        <end position="66"/>
    </location>
</feature>
<name>E6UJX3_RUMA7</name>
<evidence type="ECO:0000313" key="2">
    <source>
        <dbReference type="EMBL" id="ADU23969.1"/>
    </source>
</evidence>
<geneLocation type="plasmid" evidence="2 3">
    <name>pRUMAL01</name>
</geneLocation>
<protein>
    <submittedName>
        <fullName evidence="2">Uncharacterized protein</fullName>
    </submittedName>
</protein>